<dbReference type="AlphaFoldDB" id="A0A4R2BH72"/>
<feature type="transmembrane region" description="Helical" evidence="7">
    <location>
        <begin position="58"/>
        <end position="79"/>
    </location>
</feature>
<dbReference type="RefSeq" id="WP_132003834.1">
    <property type="nucleotide sequence ID" value="NZ_JABUHM010000009.1"/>
</dbReference>
<proteinExistence type="predicted"/>
<comment type="subcellular location">
    <subcellularLocation>
        <location evidence="1">Membrane</location>
        <topology evidence="1">Multi-pass membrane protein</topology>
    </subcellularLocation>
</comment>
<evidence type="ECO:0008006" key="10">
    <source>
        <dbReference type="Google" id="ProtNLM"/>
    </source>
</evidence>
<feature type="transmembrane region" description="Helical" evidence="7">
    <location>
        <begin position="118"/>
        <end position="143"/>
    </location>
</feature>
<gene>
    <name evidence="8" type="ORF">EV146_1048</name>
</gene>
<feature type="transmembrane region" description="Helical" evidence="7">
    <location>
        <begin position="249"/>
        <end position="268"/>
    </location>
</feature>
<comment type="caution">
    <text evidence="8">The sequence shown here is derived from an EMBL/GenBank/DDBJ whole genome shotgun (WGS) entry which is preliminary data.</text>
</comment>
<evidence type="ECO:0000313" key="8">
    <source>
        <dbReference type="EMBL" id="TCN25903.1"/>
    </source>
</evidence>
<evidence type="ECO:0000256" key="4">
    <source>
        <dbReference type="ARBA" id="ARBA00022692"/>
    </source>
</evidence>
<name>A0A4R2BH72_9BACI</name>
<keyword evidence="4 7" id="KW-0812">Transmembrane</keyword>
<dbReference type="GO" id="GO:0055085">
    <property type="term" value="P:transmembrane transport"/>
    <property type="evidence" value="ECO:0007669"/>
    <property type="project" value="InterPro"/>
</dbReference>
<feature type="transmembrane region" description="Helical" evidence="7">
    <location>
        <begin position="6"/>
        <end position="23"/>
    </location>
</feature>
<dbReference type="Pfam" id="PF03547">
    <property type="entry name" value="Mem_trans"/>
    <property type="match status" value="1"/>
</dbReference>
<evidence type="ECO:0000256" key="5">
    <source>
        <dbReference type="ARBA" id="ARBA00022989"/>
    </source>
</evidence>
<organism evidence="8 9">
    <name type="scientific">Mesobacillus foraminis</name>
    <dbReference type="NCBI Taxonomy" id="279826"/>
    <lineage>
        <taxon>Bacteria</taxon>
        <taxon>Bacillati</taxon>
        <taxon>Bacillota</taxon>
        <taxon>Bacilli</taxon>
        <taxon>Bacillales</taxon>
        <taxon>Bacillaceae</taxon>
        <taxon>Mesobacillus</taxon>
    </lineage>
</organism>
<feature type="transmembrane region" description="Helical" evidence="7">
    <location>
        <begin position="223"/>
        <end position="243"/>
    </location>
</feature>
<dbReference type="Proteomes" id="UP000295689">
    <property type="component" value="Unassembled WGS sequence"/>
</dbReference>
<evidence type="ECO:0000256" key="1">
    <source>
        <dbReference type="ARBA" id="ARBA00004141"/>
    </source>
</evidence>
<dbReference type="EMBL" id="SLVV01000004">
    <property type="protein sequence ID" value="TCN25903.1"/>
    <property type="molecule type" value="Genomic_DNA"/>
</dbReference>
<feature type="transmembrane region" description="Helical" evidence="7">
    <location>
        <begin position="35"/>
        <end position="52"/>
    </location>
</feature>
<feature type="transmembrane region" description="Helical" evidence="7">
    <location>
        <begin position="91"/>
        <end position="112"/>
    </location>
</feature>
<feature type="transmembrane region" description="Helical" evidence="7">
    <location>
        <begin position="280"/>
        <end position="300"/>
    </location>
</feature>
<evidence type="ECO:0000313" key="9">
    <source>
        <dbReference type="Proteomes" id="UP000295689"/>
    </source>
</evidence>
<keyword evidence="9" id="KW-1185">Reference proteome</keyword>
<sequence>MNQEFLYIIILIGIGYLFKRFDILKERDGEVISRVIFNITLPALIIVSLNSVQIEPSLFLLPAIVMVFGFVSVTLAFFVFRKEEKDIRGTLMMLATGYNVGLFAYPLVEAIWGSKGLLYFGMFDIGNSFLVFGLSYLVGSYYSEEGLALKPIGILKKFGRSIPFMTYIVMSLLNILNIHLPAGVIDVTSILSKANMPLSLILLGLYLSFSFDKNSIRPINKYLLFRYGFGLLFGLALFFILPYDEMFRFTILIGFLLPIGLSVIPYSYEFNFKTTSLIGTISNLCIMISMLILYLFASLVV</sequence>
<feature type="transmembrane region" description="Helical" evidence="7">
    <location>
        <begin position="194"/>
        <end position="211"/>
    </location>
</feature>
<keyword evidence="6 7" id="KW-0472">Membrane</keyword>
<evidence type="ECO:0000256" key="2">
    <source>
        <dbReference type="ARBA" id="ARBA00022448"/>
    </source>
</evidence>
<dbReference type="PANTHER" id="PTHR36838:SF3">
    <property type="entry name" value="TRANSPORTER AUXIN EFFLUX CARRIER EC FAMILY"/>
    <property type="match status" value="1"/>
</dbReference>
<reference evidence="8 9" key="1">
    <citation type="journal article" date="2015" name="Stand. Genomic Sci.">
        <title>Genomic Encyclopedia of Bacterial and Archaeal Type Strains, Phase III: the genomes of soil and plant-associated and newly described type strains.</title>
        <authorList>
            <person name="Whitman W.B."/>
            <person name="Woyke T."/>
            <person name="Klenk H.P."/>
            <person name="Zhou Y."/>
            <person name="Lilburn T.G."/>
            <person name="Beck B.J."/>
            <person name="De Vos P."/>
            <person name="Vandamme P."/>
            <person name="Eisen J.A."/>
            <person name="Garrity G."/>
            <person name="Hugenholtz P."/>
            <person name="Kyrpides N.C."/>
        </authorList>
    </citation>
    <scope>NUCLEOTIDE SEQUENCE [LARGE SCALE GENOMIC DNA]</scope>
    <source>
        <strain evidence="8 9">CV53</strain>
    </source>
</reference>
<keyword evidence="5 7" id="KW-1133">Transmembrane helix</keyword>
<keyword evidence="2" id="KW-0813">Transport</keyword>
<keyword evidence="3" id="KW-1003">Cell membrane</keyword>
<protein>
    <recommendedName>
        <fullName evidence="10">Malonate transporter</fullName>
    </recommendedName>
</protein>
<accession>A0A4R2BH72</accession>
<dbReference type="GO" id="GO:0016020">
    <property type="term" value="C:membrane"/>
    <property type="evidence" value="ECO:0007669"/>
    <property type="project" value="UniProtKB-SubCell"/>
</dbReference>
<feature type="transmembrane region" description="Helical" evidence="7">
    <location>
        <begin position="164"/>
        <end position="182"/>
    </location>
</feature>
<evidence type="ECO:0000256" key="7">
    <source>
        <dbReference type="SAM" id="Phobius"/>
    </source>
</evidence>
<dbReference type="InterPro" id="IPR004776">
    <property type="entry name" value="Mem_transp_PIN-like"/>
</dbReference>
<dbReference type="PANTHER" id="PTHR36838">
    <property type="entry name" value="AUXIN EFFLUX CARRIER FAMILY PROTEIN"/>
    <property type="match status" value="1"/>
</dbReference>
<evidence type="ECO:0000256" key="3">
    <source>
        <dbReference type="ARBA" id="ARBA00022475"/>
    </source>
</evidence>
<evidence type="ECO:0000256" key="6">
    <source>
        <dbReference type="ARBA" id="ARBA00023136"/>
    </source>
</evidence>